<dbReference type="GO" id="GO:1990189">
    <property type="term" value="F:protein N-terminal-serine acetyltransferase activity"/>
    <property type="evidence" value="ECO:0007669"/>
    <property type="project" value="TreeGrafter"/>
</dbReference>
<gene>
    <name evidence="2" type="ORF">CYJ95_03360</name>
</gene>
<dbReference type="GO" id="GO:0008999">
    <property type="term" value="F:protein-N-terminal-alanine acetyltransferase activity"/>
    <property type="evidence" value="ECO:0007669"/>
    <property type="project" value="TreeGrafter"/>
</dbReference>
<name>A0AAX0VMB1_MICLU</name>
<dbReference type="InterPro" id="IPR016181">
    <property type="entry name" value="Acyl_CoA_acyltransferase"/>
</dbReference>
<dbReference type="PANTHER" id="PTHR43441">
    <property type="entry name" value="RIBOSOMAL-PROTEIN-SERINE ACETYLTRANSFERASE"/>
    <property type="match status" value="1"/>
</dbReference>
<dbReference type="InterPro" id="IPR051908">
    <property type="entry name" value="Ribosomal_N-acetyltransferase"/>
</dbReference>
<evidence type="ECO:0000313" key="2">
    <source>
        <dbReference type="EMBL" id="PKZ82944.1"/>
    </source>
</evidence>
<dbReference type="SUPFAM" id="SSF55729">
    <property type="entry name" value="Acyl-CoA N-acyltransferases (Nat)"/>
    <property type="match status" value="1"/>
</dbReference>
<dbReference type="EMBL" id="PKJT01000002">
    <property type="protein sequence ID" value="PKZ82944.1"/>
    <property type="molecule type" value="Genomic_DNA"/>
</dbReference>
<organism evidence="2 3">
    <name type="scientific">Micrococcus luteus</name>
    <name type="common">Micrococcus lysodeikticus</name>
    <dbReference type="NCBI Taxonomy" id="1270"/>
    <lineage>
        <taxon>Bacteria</taxon>
        <taxon>Bacillati</taxon>
        <taxon>Actinomycetota</taxon>
        <taxon>Actinomycetes</taxon>
        <taxon>Micrococcales</taxon>
        <taxon>Micrococcaceae</taxon>
        <taxon>Micrococcus</taxon>
    </lineage>
</organism>
<proteinExistence type="predicted"/>
<dbReference type="PANTHER" id="PTHR43441:SF11">
    <property type="entry name" value="RIBOSOMAL-PROTEIN-SERINE ACETYLTRANSFERASE"/>
    <property type="match status" value="1"/>
</dbReference>
<dbReference type="PROSITE" id="PS51186">
    <property type="entry name" value="GNAT"/>
    <property type="match status" value="1"/>
</dbReference>
<dbReference type="GO" id="GO:0005737">
    <property type="term" value="C:cytoplasm"/>
    <property type="evidence" value="ECO:0007669"/>
    <property type="project" value="TreeGrafter"/>
</dbReference>
<sequence>MWALVCPGADSRTFVRTLSVMATPLLELAASRGVCFPLRARRLTLTPFRGLDAPAVWGFCRLEQVWTWTSGRPESEGALRESYLGAGDRLTVRAGDVIVGVGKVAVQDAWSQDGPQEEARDAQAELGWTIDPRQAGQGYGTELARALLGFAFDDLGVRRVEAHAFADNAPSLRIMEKVGMRHEGTFKEESLHLTRGWVDGATYAMLASEFHSPLTQE</sequence>
<evidence type="ECO:0000313" key="3">
    <source>
        <dbReference type="Proteomes" id="UP000234847"/>
    </source>
</evidence>
<evidence type="ECO:0000259" key="1">
    <source>
        <dbReference type="PROSITE" id="PS51186"/>
    </source>
</evidence>
<reference evidence="2 3" key="1">
    <citation type="submission" date="2017-12" db="EMBL/GenBank/DDBJ databases">
        <title>Phylogenetic diversity of female urinary microbiome.</title>
        <authorList>
            <person name="Thomas-White K."/>
            <person name="Wolfe A.J."/>
        </authorList>
    </citation>
    <scope>NUCLEOTIDE SEQUENCE [LARGE SCALE GENOMIC DNA]</scope>
    <source>
        <strain evidence="2 3">UMB0038</strain>
    </source>
</reference>
<dbReference type="Proteomes" id="UP000234847">
    <property type="component" value="Unassembled WGS sequence"/>
</dbReference>
<protein>
    <submittedName>
        <fullName evidence="2">N-acetyltransferase</fullName>
    </submittedName>
</protein>
<comment type="caution">
    <text evidence="2">The sequence shown here is derived from an EMBL/GenBank/DDBJ whole genome shotgun (WGS) entry which is preliminary data.</text>
</comment>
<dbReference type="AlphaFoldDB" id="A0AAX0VMB1"/>
<dbReference type="InterPro" id="IPR000182">
    <property type="entry name" value="GNAT_dom"/>
</dbReference>
<dbReference type="Pfam" id="PF13302">
    <property type="entry name" value="Acetyltransf_3"/>
    <property type="match status" value="1"/>
</dbReference>
<dbReference type="Gene3D" id="3.40.630.30">
    <property type="match status" value="1"/>
</dbReference>
<accession>A0AAX0VMB1</accession>
<feature type="domain" description="N-acetyltransferase" evidence="1">
    <location>
        <begin position="43"/>
        <end position="204"/>
    </location>
</feature>